<dbReference type="InterPro" id="IPR027417">
    <property type="entry name" value="P-loop_NTPase"/>
</dbReference>
<dbReference type="Pfam" id="PF00176">
    <property type="entry name" value="SNF2-rel_dom"/>
    <property type="match status" value="1"/>
</dbReference>
<keyword evidence="7" id="KW-0238">DNA-binding</keyword>
<dbReference type="InterPro" id="IPR014001">
    <property type="entry name" value="Helicase_ATP-bd"/>
</dbReference>
<feature type="domain" description="Helicase C-terminal" evidence="11">
    <location>
        <begin position="354"/>
        <end position="519"/>
    </location>
</feature>
<evidence type="ECO:0000256" key="4">
    <source>
        <dbReference type="ARBA" id="ARBA00022801"/>
    </source>
</evidence>
<keyword evidence="5" id="KW-0347">Helicase</keyword>
<keyword evidence="3" id="KW-0547">Nucleotide-binding</keyword>
<dbReference type="GO" id="GO:0003677">
    <property type="term" value="F:DNA binding"/>
    <property type="evidence" value="ECO:0007669"/>
    <property type="project" value="UniProtKB-KW"/>
</dbReference>
<evidence type="ECO:0000259" key="11">
    <source>
        <dbReference type="PROSITE" id="PS51194"/>
    </source>
</evidence>
<feature type="transmembrane region" description="Helical" evidence="9">
    <location>
        <begin position="35"/>
        <end position="57"/>
    </location>
</feature>
<evidence type="ECO:0000256" key="8">
    <source>
        <dbReference type="ARBA" id="ARBA00023242"/>
    </source>
</evidence>
<dbReference type="GO" id="GO:0005524">
    <property type="term" value="F:ATP binding"/>
    <property type="evidence" value="ECO:0007669"/>
    <property type="project" value="UniProtKB-KW"/>
</dbReference>
<reference evidence="12" key="3">
    <citation type="submission" date="2025-09" db="UniProtKB">
        <authorList>
            <consortium name="Ensembl"/>
        </authorList>
    </citation>
    <scope>IDENTIFICATION</scope>
</reference>
<comment type="similarity">
    <text evidence="2">Belongs to the SNF2/RAD54 helicase family.</text>
</comment>
<dbReference type="SMART" id="SM00490">
    <property type="entry name" value="HELICc"/>
    <property type="match status" value="1"/>
</dbReference>
<dbReference type="PROSITE" id="PS51192">
    <property type="entry name" value="HELICASE_ATP_BIND_1"/>
    <property type="match status" value="1"/>
</dbReference>
<dbReference type="InterPro" id="IPR038718">
    <property type="entry name" value="SNF2-like_sf"/>
</dbReference>
<evidence type="ECO:0000313" key="13">
    <source>
        <dbReference type="Proteomes" id="UP000007875"/>
    </source>
</evidence>
<dbReference type="InterPro" id="IPR044574">
    <property type="entry name" value="ARIP4-like"/>
</dbReference>
<dbReference type="CDD" id="cd18793">
    <property type="entry name" value="SF2_C_SNF"/>
    <property type="match status" value="1"/>
</dbReference>
<evidence type="ECO:0000256" key="1">
    <source>
        <dbReference type="ARBA" id="ARBA00004123"/>
    </source>
</evidence>
<evidence type="ECO:0000256" key="6">
    <source>
        <dbReference type="ARBA" id="ARBA00022840"/>
    </source>
</evidence>
<evidence type="ECO:0000259" key="10">
    <source>
        <dbReference type="PROSITE" id="PS51192"/>
    </source>
</evidence>
<name>H2YE12_CIOSA</name>
<evidence type="ECO:0000256" key="5">
    <source>
        <dbReference type="ARBA" id="ARBA00022806"/>
    </source>
</evidence>
<dbReference type="GO" id="GO:0016887">
    <property type="term" value="F:ATP hydrolysis activity"/>
    <property type="evidence" value="ECO:0007669"/>
    <property type="project" value="InterPro"/>
</dbReference>
<keyword evidence="4" id="KW-0378">Hydrolase</keyword>
<keyword evidence="9" id="KW-0472">Membrane</keyword>
<keyword evidence="9" id="KW-0812">Transmembrane</keyword>
<dbReference type="Gene3D" id="3.40.50.300">
    <property type="entry name" value="P-loop containing nucleotide triphosphate hydrolases"/>
    <property type="match status" value="1"/>
</dbReference>
<protein>
    <recommendedName>
        <fullName evidence="14">Helicase ATP-binding domain-containing protein</fullName>
    </recommendedName>
</protein>
<evidence type="ECO:0000256" key="7">
    <source>
        <dbReference type="ARBA" id="ARBA00023125"/>
    </source>
</evidence>
<dbReference type="SUPFAM" id="SSF52540">
    <property type="entry name" value="P-loop containing nucleoside triphosphate hydrolases"/>
    <property type="match status" value="2"/>
</dbReference>
<dbReference type="PANTHER" id="PTHR45797">
    <property type="entry name" value="RAD54-LIKE"/>
    <property type="match status" value="1"/>
</dbReference>
<dbReference type="PANTHER" id="PTHR45797:SF3">
    <property type="entry name" value="TRANSCRIPTIONAL REGULATOR ATRX HOMOLOG"/>
    <property type="match status" value="1"/>
</dbReference>
<sequence>VHPAITMHLKPHQVEGVQFIWGQPSGEHQYITGGFVFYFCISFFNMMITITSIHTILRTEELSIKTVLVVAPLNTLLNWMAEFERWAPDDEPIMVGTYNLADYGTRKERLKVMEKWSKTGGVMVLGYDMFRLLASGRFAHLLLDPGPDIVVCDEGHKLKNSESNISIVMNKLKTKRRLVLTGTPLQNNLIEYQCMVNFVKPNLLGSIKEFRNRFVNPISNGQHLDSTERDVRLMKKRSHVLHDMLQGFVQRKDYTSLAQYLCGKYEFIIKVRLSPMQVKLYRHYLDTMTNRGSDPHAVVQGSKDTGLFSDYQNLMRIWTHPRVLQLHTIRRRGPSIFAPTSAATPPHTCTTQLPAKSCIRNPVPAPVYNQPSGDHTQCAETGSHTRAERSKRSGCNLDYFRMDGSSLGKSRQRWINEFNDETDRRARLFLISTKAGSLGVNLVAANRVVIFDASWNPTHDIQSIFRVYRFGQVKCCFIYRLIAQGTMEEKIYDRQVTKQSLAFRVVDEQQINRHFTAHDLQELYNF</sequence>
<keyword evidence="6" id="KW-0067">ATP-binding</keyword>
<keyword evidence="8" id="KW-0539">Nucleus</keyword>
<dbReference type="GO" id="GO:0005634">
    <property type="term" value="C:nucleus"/>
    <property type="evidence" value="ECO:0007669"/>
    <property type="project" value="UniProtKB-SubCell"/>
</dbReference>
<dbReference type="Gene3D" id="3.40.50.10810">
    <property type="entry name" value="Tandem AAA-ATPase domain"/>
    <property type="match status" value="1"/>
</dbReference>
<evidence type="ECO:0000256" key="3">
    <source>
        <dbReference type="ARBA" id="ARBA00022741"/>
    </source>
</evidence>
<dbReference type="Gene3D" id="1.20.120.850">
    <property type="entry name" value="SWI2/SNF2 ATPases, N-terminal domain"/>
    <property type="match status" value="1"/>
</dbReference>
<dbReference type="InterPro" id="IPR000330">
    <property type="entry name" value="SNF2_N"/>
</dbReference>
<accession>H2YE12</accession>
<feature type="domain" description="Helicase ATP-binding" evidence="10">
    <location>
        <begin position="48"/>
        <end position="202"/>
    </location>
</feature>
<evidence type="ECO:0008006" key="14">
    <source>
        <dbReference type="Google" id="ProtNLM"/>
    </source>
</evidence>
<keyword evidence="13" id="KW-1185">Reference proteome</keyword>
<dbReference type="InParanoid" id="H2YE12"/>
<dbReference type="GeneTree" id="ENSGT00940000155902"/>
<dbReference type="OMA" id="RWINEFN"/>
<dbReference type="eggNOG" id="KOG1015">
    <property type="taxonomic scope" value="Eukaryota"/>
</dbReference>
<dbReference type="Proteomes" id="UP000007875">
    <property type="component" value="Unassembled WGS sequence"/>
</dbReference>
<evidence type="ECO:0000256" key="9">
    <source>
        <dbReference type="SAM" id="Phobius"/>
    </source>
</evidence>
<dbReference type="Ensembl" id="ENSCSAVT00000003615.1">
    <property type="protein sequence ID" value="ENSCSAVP00000003560.1"/>
    <property type="gene ID" value="ENSCSAVG00000002116.1"/>
</dbReference>
<dbReference type="Pfam" id="PF00271">
    <property type="entry name" value="Helicase_C"/>
    <property type="match status" value="1"/>
</dbReference>
<dbReference type="SMART" id="SM00487">
    <property type="entry name" value="DEXDc"/>
    <property type="match status" value="1"/>
</dbReference>
<dbReference type="GO" id="GO:0004386">
    <property type="term" value="F:helicase activity"/>
    <property type="evidence" value="ECO:0007669"/>
    <property type="project" value="UniProtKB-KW"/>
</dbReference>
<reference evidence="13" key="1">
    <citation type="submission" date="2003-08" db="EMBL/GenBank/DDBJ databases">
        <authorList>
            <person name="Birren B."/>
            <person name="Nusbaum C."/>
            <person name="Abebe A."/>
            <person name="Abouelleil A."/>
            <person name="Adekoya E."/>
            <person name="Ait-zahra M."/>
            <person name="Allen N."/>
            <person name="Allen T."/>
            <person name="An P."/>
            <person name="Anderson M."/>
            <person name="Anderson S."/>
            <person name="Arachchi H."/>
            <person name="Armbruster J."/>
            <person name="Bachantsang P."/>
            <person name="Baldwin J."/>
            <person name="Barry A."/>
            <person name="Bayul T."/>
            <person name="Blitshsteyn B."/>
            <person name="Bloom T."/>
            <person name="Blye J."/>
            <person name="Boguslavskiy L."/>
            <person name="Borowsky M."/>
            <person name="Boukhgalter B."/>
            <person name="Brunache A."/>
            <person name="Butler J."/>
            <person name="Calixte N."/>
            <person name="Calvo S."/>
            <person name="Camarata J."/>
            <person name="Campo K."/>
            <person name="Chang J."/>
            <person name="Cheshatsang Y."/>
            <person name="Citroen M."/>
            <person name="Collymore A."/>
            <person name="Considine T."/>
            <person name="Cook A."/>
            <person name="Cooke P."/>
            <person name="Corum B."/>
            <person name="Cuomo C."/>
            <person name="David R."/>
            <person name="Dawoe T."/>
            <person name="Degray S."/>
            <person name="Dodge S."/>
            <person name="Dooley K."/>
            <person name="Dorje P."/>
            <person name="Dorjee K."/>
            <person name="Dorris L."/>
            <person name="Duffey N."/>
            <person name="Dupes A."/>
            <person name="Elkins T."/>
            <person name="Engels R."/>
            <person name="Erickson J."/>
            <person name="Farina A."/>
            <person name="Faro S."/>
            <person name="Ferreira P."/>
            <person name="Fischer H."/>
            <person name="Fitzgerald M."/>
            <person name="Foley K."/>
            <person name="Gage D."/>
            <person name="Galagan J."/>
            <person name="Gearin G."/>
            <person name="Gnerre S."/>
            <person name="Gnirke A."/>
            <person name="Goyette A."/>
            <person name="Graham J."/>
            <person name="Grandbois E."/>
            <person name="Gyaltsen K."/>
            <person name="Hafez N."/>
            <person name="Hagopian D."/>
            <person name="Hagos B."/>
            <person name="Hall J."/>
            <person name="Hatcher B."/>
            <person name="Heller A."/>
            <person name="Higgins H."/>
            <person name="Honan T."/>
            <person name="Horn A."/>
            <person name="Houde N."/>
            <person name="Hughes L."/>
            <person name="Hulme W."/>
            <person name="Husby E."/>
            <person name="Iliev I."/>
            <person name="Jaffe D."/>
            <person name="Jones C."/>
            <person name="Kamal M."/>
            <person name="Kamat A."/>
            <person name="Kamvysselis M."/>
            <person name="Karlsson E."/>
            <person name="Kells C."/>
            <person name="Kieu A."/>
            <person name="Kisner P."/>
            <person name="Kodira C."/>
            <person name="Kulbokas E."/>
            <person name="Labutti K."/>
            <person name="Lama D."/>
            <person name="Landers T."/>
            <person name="Leger J."/>
            <person name="Levine S."/>
            <person name="Lewis D."/>
            <person name="Lewis T."/>
            <person name="Lindblad-toh K."/>
            <person name="Liu X."/>
            <person name="Lokyitsang T."/>
            <person name="Lokyitsang Y."/>
            <person name="Lucien O."/>
            <person name="Lui A."/>
            <person name="Ma L.J."/>
            <person name="Mabbitt R."/>
            <person name="Macdonald J."/>
            <person name="Maclean C."/>
            <person name="Major J."/>
            <person name="Manning J."/>
            <person name="Marabella R."/>
            <person name="Maru K."/>
            <person name="Matthews C."/>
            <person name="Mauceli E."/>
            <person name="Mccarthy M."/>
            <person name="Mcdonough S."/>
            <person name="Mcghee T."/>
            <person name="Meldrim J."/>
            <person name="Meneus L."/>
            <person name="Mesirov J."/>
            <person name="Mihalev A."/>
            <person name="Mihova T."/>
            <person name="Mikkelsen T."/>
            <person name="Mlenga V."/>
            <person name="Moru K."/>
            <person name="Mozes J."/>
            <person name="Mulrain L."/>
            <person name="Munson G."/>
            <person name="Naylor J."/>
            <person name="Newes C."/>
            <person name="Nguyen C."/>
            <person name="Nguyen N."/>
            <person name="Nguyen T."/>
            <person name="Nicol R."/>
            <person name="Nielsen C."/>
            <person name="Nizzari M."/>
            <person name="Norbu C."/>
            <person name="Norbu N."/>
            <person name="O'donnell P."/>
            <person name="Okoawo O."/>
            <person name="O'leary S."/>
            <person name="Omotosho B."/>
            <person name="O'neill K."/>
            <person name="Osman S."/>
            <person name="Parker S."/>
            <person name="Perrin D."/>
            <person name="Phunkhang P."/>
            <person name="Piqani B."/>
            <person name="Purcell S."/>
            <person name="Rachupka T."/>
            <person name="Ramasamy U."/>
            <person name="Rameau R."/>
            <person name="Ray V."/>
            <person name="Raymond C."/>
            <person name="Retta R."/>
            <person name="Richardson S."/>
            <person name="Rise C."/>
            <person name="Rodriguez J."/>
            <person name="Rogers J."/>
            <person name="Rogov P."/>
            <person name="Rutman M."/>
            <person name="Schupbach R."/>
            <person name="Seaman C."/>
            <person name="Settipalli S."/>
            <person name="Sharpe T."/>
            <person name="Sheridan J."/>
            <person name="Sherpa N."/>
            <person name="Shi J."/>
            <person name="Smirnov S."/>
            <person name="Smith C."/>
            <person name="Sougnez C."/>
            <person name="Spencer B."/>
            <person name="Stalker J."/>
            <person name="Stange-thomann N."/>
            <person name="Stavropoulos S."/>
            <person name="Stetson K."/>
            <person name="Stone C."/>
            <person name="Stone S."/>
            <person name="Stubbs M."/>
            <person name="Talamas J."/>
            <person name="Tchuinga P."/>
            <person name="Tenzing P."/>
            <person name="Tesfaye S."/>
            <person name="Theodore J."/>
            <person name="Thoulutsang Y."/>
            <person name="Topham K."/>
            <person name="Towey S."/>
            <person name="Tsamla T."/>
            <person name="Tsomo N."/>
            <person name="Vallee D."/>
            <person name="Vassiliev H."/>
            <person name="Venkataraman V."/>
            <person name="Vinson J."/>
            <person name="Vo A."/>
            <person name="Wade C."/>
            <person name="Wang S."/>
            <person name="Wangchuk T."/>
            <person name="Wangdi T."/>
            <person name="Whittaker C."/>
            <person name="Wilkinson J."/>
            <person name="Wu Y."/>
            <person name="Wyman D."/>
            <person name="Yadav S."/>
            <person name="Yang S."/>
            <person name="Yang X."/>
            <person name="Yeager S."/>
            <person name="Yee E."/>
            <person name="Young G."/>
            <person name="Zainoun J."/>
            <person name="Zembeck L."/>
            <person name="Zimmer A."/>
            <person name="Zody M."/>
            <person name="Lander E."/>
        </authorList>
    </citation>
    <scope>NUCLEOTIDE SEQUENCE [LARGE SCALE GENOMIC DNA]</scope>
</reference>
<evidence type="ECO:0000256" key="2">
    <source>
        <dbReference type="ARBA" id="ARBA00007025"/>
    </source>
</evidence>
<evidence type="ECO:0000313" key="12">
    <source>
        <dbReference type="Ensembl" id="ENSCSAVP00000003560.1"/>
    </source>
</evidence>
<dbReference type="HOGENOM" id="CLU_000315_11_3_1"/>
<organism evidence="12 13">
    <name type="scientific">Ciona savignyi</name>
    <name type="common">Pacific transparent sea squirt</name>
    <dbReference type="NCBI Taxonomy" id="51511"/>
    <lineage>
        <taxon>Eukaryota</taxon>
        <taxon>Metazoa</taxon>
        <taxon>Chordata</taxon>
        <taxon>Tunicata</taxon>
        <taxon>Ascidiacea</taxon>
        <taxon>Phlebobranchia</taxon>
        <taxon>Cionidae</taxon>
        <taxon>Ciona</taxon>
    </lineage>
</organism>
<keyword evidence="9" id="KW-1133">Transmembrane helix</keyword>
<dbReference type="InterPro" id="IPR049730">
    <property type="entry name" value="SNF2/RAD54-like_C"/>
</dbReference>
<reference evidence="12" key="2">
    <citation type="submission" date="2025-08" db="UniProtKB">
        <authorList>
            <consortium name="Ensembl"/>
        </authorList>
    </citation>
    <scope>IDENTIFICATION</scope>
</reference>
<dbReference type="AlphaFoldDB" id="H2YE12"/>
<proteinExistence type="inferred from homology"/>
<dbReference type="PROSITE" id="PS51194">
    <property type="entry name" value="HELICASE_CTER"/>
    <property type="match status" value="1"/>
</dbReference>
<dbReference type="InterPro" id="IPR001650">
    <property type="entry name" value="Helicase_C-like"/>
</dbReference>
<comment type="subcellular location">
    <subcellularLocation>
        <location evidence="1">Nucleus</location>
    </subcellularLocation>
</comment>
<dbReference type="STRING" id="51511.ENSCSAVP00000003560"/>